<dbReference type="InterPro" id="IPR033717">
    <property type="entry name" value="UDPK"/>
</dbReference>
<evidence type="ECO:0000256" key="17">
    <source>
        <dbReference type="PIRSR" id="PIRSR600829-3"/>
    </source>
</evidence>
<sequence length="129" mass="14095">MSLGSKDQSKKKRIGFRHAWNGIKEVTRSERNFKLHLFSTVLVIISSAILGLQAIEWSVIILTCSIVLALEMVNSSIERILDYLAPEWNPLAGKIKDIAAGAVLVASIGAFVIACILLLPKLLILIGVE</sequence>
<dbReference type="InterPro" id="IPR000829">
    <property type="entry name" value="DAGK"/>
</dbReference>
<evidence type="ECO:0000313" key="21">
    <source>
        <dbReference type="Proteomes" id="UP000297982"/>
    </source>
</evidence>
<evidence type="ECO:0000313" key="20">
    <source>
        <dbReference type="EMBL" id="TGB04269.1"/>
    </source>
</evidence>
<comment type="similarity">
    <text evidence="2">Belongs to the bacterial diacylglycerol kinase family.</text>
</comment>
<evidence type="ECO:0000256" key="18">
    <source>
        <dbReference type="PIRSR" id="PIRSR600829-4"/>
    </source>
</evidence>
<comment type="cofactor">
    <cofactor evidence="18">
        <name>Mg(2+)</name>
        <dbReference type="ChEBI" id="CHEBI:18420"/>
    </cofactor>
    <text evidence="18">Mn(2+), Zn(2+), Cd(2+) and Co(2+) support activity to lesser extents.</text>
</comment>
<keyword evidence="21" id="KW-1185">Reference proteome</keyword>
<comment type="subcellular location">
    <subcellularLocation>
        <location evidence="1">Cell membrane</location>
        <topology evidence="1">Multi-pass membrane protein</topology>
    </subcellularLocation>
</comment>
<evidence type="ECO:0000256" key="15">
    <source>
        <dbReference type="PIRSR" id="PIRSR600829-1"/>
    </source>
</evidence>
<dbReference type="RefSeq" id="WP_135326793.1">
    <property type="nucleotide sequence ID" value="NZ_SRJC01000001.1"/>
</dbReference>
<dbReference type="GO" id="GO:0005886">
    <property type="term" value="C:plasma membrane"/>
    <property type="evidence" value="ECO:0007669"/>
    <property type="project" value="UniProtKB-SubCell"/>
</dbReference>
<dbReference type="PANTHER" id="PTHR34299">
    <property type="entry name" value="DIACYLGLYCEROL KINASE"/>
    <property type="match status" value="1"/>
</dbReference>
<feature type="binding site" evidence="18">
    <location>
        <position position="78"/>
    </location>
    <ligand>
        <name>a divalent metal cation</name>
        <dbReference type="ChEBI" id="CHEBI:60240"/>
    </ligand>
</feature>
<feature type="transmembrane region" description="Helical" evidence="19">
    <location>
        <begin position="98"/>
        <end position="119"/>
    </location>
</feature>
<keyword evidence="4" id="KW-0444">Lipid biosynthesis</keyword>
<dbReference type="Pfam" id="PF01219">
    <property type="entry name" value="DAGK_prokar"/>
    <property type="match status" value="1"/>
</dbReference>
<keyword evidence="8 20" id="KW-0418">Kinase</keyword>
<evidence type="ECO:0000256" key="7">
    <source>
        <dbReference type="ARBA" id="ARBA00022741"/>
    </source>
</evidence>
<keyword evidence="3" id="KW-1003">Cell membrane</keyword>
<feature type="active site" description="Proton acceptor" evidence="15">
    <location>
        <position position="71"/>
    </location>
</feature>
<dbReference type="PANTHER" id="PTHR34299:SF1">
    <property type="entry name" value="DIACYLGLYCEROL KINASE"/>
    <property type="match status" value="1"/>
</dbReference>
<dbReference type="GO" id="GO:0008654">
    <property type="term" value="P:phospholipid biosynthetic process"/>
    <property type="evidence" value="ECO:0007669"/>
    <property type="project" value="UniProtKB-KW"/>
</dbReference>
<feature type="binding site" evidence="17">
    <location>
        <begin position="96"/>
        <end position="97"/>
    </location>
    <ligand>
        <name>ATP</name>
        <dbReference type="ChEBI" id="CHEBI:30616"/>
    </ligand>
</feature>
<keyword evidence="12 19" id="KW-0472">Membrane</keyword>
<feature type="transmembrane region" description="Helical" evidence="19">
    <location>
        <begin position="33"/>
        <end position="51"/>
    </location>
</feature>
<protein>
    <submittedName>
        <fullName evidence="20">Diacylglycerol kinase family protein</fullName>
    </submittedName>
</protein>
<dbReference type="Proteomes" id="UP000297982">
    <property type="component" value="Unassembled WGS sequence"/>
</dbReference>
<evidence type="ECO:0000256" key="11">
    <source>
        <dbReference type="ARBA" id="ARBA00023098"/>
    </source>
</evidence>
<keyword evidence="18" id="KW-0460">Magnesium</keyword>
<dbReference type="CDD" id="cd14265">
    <property type="entry name" value="UDPK_IM_like"/>
    <property type="match status" value="1"/>
</dbReference>
<keyword evidence="7 17" id="KW-0547">Nucleotide-binding</keyword>
<evidence type="ECO:0000256" key="16">
    <source>
        <dbReference type="PIRSR" id="PIRSR600829-2"/>
    </source>
</evidence>
<dbReference type="STRING" id="192814.GCA_900166575_01227"/>
<feature type="binding site" evidence="18">
    <location>
        <position position="30"/>
    </location>
    <ligand>
        <name>a divalent metal cation</name>
        <dbReference type="ChEBI" id="CHEBI:60240"/>
    </ligand>
</feature>
<organism evidence="20 21">
    <name type="scientific">Halobacillus salinus</name>
    <dbReference type="NCBI Taxonomy" id="192814"/>
    <lineage>
        <taxon>Bacteria</taxon>
        <taxon>Bacillati</taxon>
        <taxon>Bacillota</taxon>
        <taxon>Bacilli</taxon>
        <taxon>Bacillales</taxon>
        <taxon>Bacillaceae</taxon>
        <taxon>Halobacillus</taxon>
    </lineage>
</organism>
<keyword evidence="9 17" id="KW-0067">ATP-binding</keyword>
<dbReference type="Gene3D" id="1.10.287.3610">
    <property type="match status" value="1"/>
</dbReference>
<keyword evidence="18" id="KW-0479">Metal-binding</keyword>
<name>A0A4Z0H2U9_9BACI</name>
<dbReference type="GO" id="GO:0016301">
    <property type="term" value="F:kinase activity"/>
    <property type="evidence" value="ECO:0007669"/>
    <property type="project" value="UniProtKB-KW"/>
</dbReference>
<keyword evidence="10 19" id="KW-1133">Transmembrane helix</keyword>
<accession>A0A4Z0H2U9</accession>
<evidence type="ECO:0000256" key="13">
    <source>
        <dbReference type="ARBA" id="ARBA00023209"/>
    </source>
</evidence>
<feature type="transmembrane region" description="Helical" evidence="19">
    <location>
        <begin position="57"/>
        <end position="77"/>
    </location>
</feature>
<dbReference type="InterPro" id="IPR036945">
    <property type="entry name" value="DAGK_sf"/>
</dbReference>
<keyword evidence="6 19" id="KW-0812">Transmembrane</keyword>
<feature type="binding site" evidence="16">
    <location>
        <position position="71"/>
    </location>
    <ligand>
        <name>substrate</name>
    </ligand>
</feature>
<evidence type="ECO:0000256" key="4">
    <source>
        <dbReference type="ARBA" id="ARBA00022516"/>
    </source>
</evidence>
<keyword evidence="5" id="KW-0808">Transferase</keyword>
<keyword evidence="13" id="KW-0594">Phospholipid biosynthesis</keyword>
<evidence type="ECO:0000256" key="8">
    <source>
        <dbReference type="ARBA" id="ARBA00022777"/>
    </source>
</evidence>
<dbReference type="GO" id="GO:0046872">
    <property type="term" value="F:metal ion binding"/>
    <property type="evidence" value="ECO:0007669"/>
    <property type="project" value="UniProtKB-KW"/>
</dbReference>
<evidence type="ECO:0000256" key="14">
    <source>
        <dbReference type="ARBA" id="ARBA00023264"/>
    </source>
</evidence>
<evidence type="ECO:0000256" key="1">
    <source>
        <dbReference type="ARBA" id="ARBA00004651"/>
    </source>
</evidence>
<keyword evidence="14" id="KW-1208">Phospholipid metabolism</keyword>
<evidence type="ECO:0000256" key="19">
    <source>
        <dbReference type="SAM" id="Phobius"/>
    </source>
</evidence>
<evidence type="ECO:0000256" key="3">
    <source>
        <dbReference type="ARBA" id="ARBA00022475"/>
    </source>
</evidence>
<feature type="binding site" evidence="17">
    <location>
        <position position="78"/>
    </location>
    <ligand>
        <name>ATP</name>
        <dbReference type="ChEBI" id="CHEBI:30616"/>
    </ligand>
</feature>
<gene>
    <name evidence="20" type="ORF">E4663_04495</name>
</gene>
<evidence type="ECO:0000256" key="6">
    <source>
        <dbReference type="ARBA" id="ARBA00022692"/>
    </source>
</evidence>
<dbReference type="AlphaFoldDB" id="A0A4Z0H2U9"/>
<evidence type="ECO:0000256" key="12">
    <source>
        <dbReference type="ARBA" id="ARBA00023136"/>
    </source>
</evidence>
<evidence type="ECO:0000256" key="2">
    <source>
        <dbReference type="ARBA" id="ARBA00005967"/>
    </source>
</evidence>
<evidence type="ECO:0000256" key="9">
    <source>
        <dbReference type="ARBA" id="ARBA00022840"/>
    </source>
</evidence>
<proteinExistence type="inferred from homology"/>
<reference evidence="20 21" key="1">
    <citation type="journal article" date="2003" name="Int. J. Syst. Evol. Microbiol.">
        <title>Halobacillus salinus sp. nov., isolated from a salt lake on the coast of the East Sea in Korea.</title>
        <authorList>
            <person name="Yoon J.H."/>
            <person name="Kang K.H."/>
            <person name="Park Y.H."/>
        </authorList>
    </citation>
    <scope>NUCLEOTIDE SEQUENCE [LARGE SCALE GENOMIC DNA]</scope>
    <source>
        <strain evidence="20 21">HSL-3</strain>
    </source>
</reference>
<keyword evidence="11" id="KW-0443">Lipid metabolism</keyword>
<dbReference type="EMBL" id="SRJC01000001">
    <property type="protein sequence ID" value="TGB04269.1"/>
    <property type="molecule type" value="Genomic_DNA"/>
</dbReference>
<dbReference type="GO" id="GO:0005524">
    <property type="term" value="F:ATP binding"/>
    <property type="evidence" value="ECO:0007669"/>
    <property type="project" value="UniProtKB-KW"/>
</dbReference>
<feature type="binding site" evidence="17">
    <location>
        <position position="30"/>
    </location>
    <ligand>
        <name>ATP</name>
        <dbReference type="ChEBI" id="CHEBI:30616"/>
    </ligand>
</feature>
<evidence type="ECO:0000256" key="10">
    <source>
        <dbReference type="ARBA" id="ARBA00022989"/>
    </source>
</evidence>
<comment type="caution">
    <text evidence="20">The sequence shown here is derived from an EMBL/GenBank/DDBJ whole genome shotgun (WGS) entry which is preliminary data.</text>
</comment>
<evidence type="ECO:0000256" key="5">
    <source>
        <dbReference type="ARBA" id="ARBA00022679"/>
    </source>
</evidence>